<protein>
    <submittedName>
        <fullName evidence="1">Uncharacterized protein</fullName>
    </submittedName>
</protein>
<dbReference type="Proteomes" id="UP000053660">
    <property type="component" value="Unassembled WGS sequence"/>
</dbReference>
<dbReference type="AlphaFoldDB" id="A0A0B1RYP3"/>
<sequence>MTSSTSSTTSSLGNAGLTYSQRTLKIQCQHSRILTKKRKTTHGANGSKTILMLTRLALCASSVMKATKLAKDFCFI</sequence>
<reference evidence="1 2" key="1">
    <citation type="submission" date="2014-03" db="EMBL/GenBank/DDBJ databases">
        <title>Draft genome of the hookworm Oesophagostomum dentatum.</title>
        <authorList>
            <person name="Mitreva M."/>
        </authorList>
    </citation>
    <scope>NUCLEOTIDE SEQUENCE [LARGE SCALE GENOMIC DNA]</scope>
    <source>
        <strain evidence="1 2">OD-Hann</strain>
    </source>
</reference>
<organism evidence="1 2">
    <name type="scientific">Oesophagostomum dentatum</name>
    <name type="common">Nodular worm</name>
    <dbReference type="NCBI Taxonomy" id="61180"/>
    <lineage>
        <taxon>Eukaryota</taxon>
        <taxon>Metazoa</taxon>
        <taxon>Ecdysozoa</taxon>
        <taxon>Nematoda</taxon>
        <taxon>Chromadorea</taxon>
        <taxon>Rhabditida</taxon>
        <taxon>Rhabditina</taxon>
        <taxon>Rhabditomorpha</taxon>
        <taxon>Strongyloidea</taxon>
        <taxon>Strongylidae</taxon>
        <taxon>Oesophagostomum</taxon>
    </lineage>
</organism>
<keyword evidence="2" id="KW-1185">Reference proteome</keyword>
<evidence type="ECO:0000313" key="2">
    <source>
        <dbReference type="Proteomes" id="UP000053660"/>
    </source>
</evidence>
<dbReference type="EMBL" id="KN611430">
    <property type="protein sequence ID" value="KHJ76766.1"/>
    <property type="molecule type" value="Genomic_DNA"/>
</dbReference>
<name>A0A0B1RYP3_OESDE</name>
<gene>
    <name evidence="1" type="ORF">OESDEN_23614</name>
</gene>
<evidence type="ECO:0000313" key="1">
    <source>
        <dbReference type="EMBL" id="KHJ76766.1"/>
    </source>
</evidence>
<accession>A0A0B1RYP3</accession>
<proteinExistence type="predicted"/>